<sequence length="294" mass="32395">MVVVGGGPAGTAASICTARDGLDTVVFDRGDASLDRCAFVETYPGFPGGVDVETLRALFVDHVRAAGGDVVAETVSEVREHADGFRVEAESGRVVVADRVVAATTLDGDYLRGIADEDELFTTHVRETGTHERVDGSYADADGRTPIDGLFFAGGLADRGDQVLLAAADGMRVGREIVHEARREFGYWEAALPHMDWLRRVPGDAADWEEERSWEEWFEYHRLPDDHDIDAARLERVKERELAFVAAARLDDAEITRRAAAGQRRLAAHLDDDALLDAVDDERLCEYVRERDLV</sequence>
<dbReference type="Proteomes" id="UP000607197">
    <property type="component" value="Unassembled WGS sequence"/>
</dbReference>
<dbReference type="PANTHER" id="PTHR48105">
    <property type="entry name" value="THIOREDOXIN REDUCTASE 1-RELATED-RELATED"/>
    <property type="match status" value="1"/>
</dbReference>
<keyword evidence="2" id="KW-0560">Oxidoreductase</keyword>
<reference evidence="3" key="1">
    <citation type="journal article" date="2014" name="Int. J. Syst. Evol. Microbiol.">
        <title>Complete genome sequence of Corynebacterium casei LMG S-19264T (=DSM 44701T), isolated from a smear-ripened cheese.</title>
        <authorList>
            <consortium name="US DOE Joint Genome Institute (JGI-PGF)"/>
            <person name="Walter F."/>
            <person name="Albersmeier A."/>
            <person name="Kalinowski J."/>
            <person name="Ruckert C."/>
        </authorList>
    </citation>
    <scope>NUCLEOTIDE SEQUENCE</scope>
    <source>
        <strain evidence="3">JCM 19596</strain>
    </source>
</reference>
<protein>
    <submittedName>
        <fullName evidence="3">Thioredoxin reductase</fullName>
    </submittedName>
</protein>
<dbReference type="EMBL" id="BMPG01000003">
    <property type="protein sequence ID" value="GGL64975.1"/>
    <property type="molecule type" value="Genomic_DNA"/>
</dbReference>
<dbReference type="AlphaFoldDB" id="A0A830FKF0"/>
<reference evidence="3" key="2">
    <citation type="submission" date="2020-09" db="EMBL/GenBank/DDBJ databases">
        <authorList>
            <person name="Sun Q."/>
            <person name="Ohkuma M."/>
        </authorList>
    </citation>
    <scope>NUCLEOTIDE SEQUENCE</scope>
    <source>
        <strain evidence="3">JCM 19596</strain>
    </source>
</reference>
<keyword evidence="4" id="KW-1185">Reference proteome</keyword>
<evidence type="ECO:0000256" key="2">
    <source>
        <dbReference type="ARBA" id="ARBA00023002"/>
    </source>
</evidence>
<organism evidence="3 4">
    <name type="scientific">Halocalculus aciditolerans</name>
    <dbReference type="NCBI Taxonomy" id="1383812"/>
    <lineage>
        <taxon>Archaea</taxon>
        <taxon>Methanobacteriati</taxon>
        <taxon>Methanobacteriota</taxon>
        <taxon>Stenosarchaea group</taxon>
        <taxon>Halobacteria</taxon>
        <taxon>Halobacteriales</taxon>
        <taxon>Halobacteriaceae</taxon>
        <taxon>Halocalculus</taxon>
    </lineage>
</organism>
<comment type="caution">
    <text evidence="3">The sequence shown here is derived from an EMBL/GenBank/DDBJ whole genome shotgun (WGS) entry which is preliminary data.</text>
</comment>
<dbReference type="Gene3D" id="3.50.50.60">
    <property type="entry name" value="FAD/NAD(P)-binding domain"/>
    <property type="match status" value="1"/>
</dbReference>
<accession>A0A830FKF0</accession>
<evidence type="ECO:0000313" key="3">
    <source>
        <dbReference type="EMBL" id="GGL64975.1"/>
    </source>
</evidence>
<gene>
    <name evidence="3" type="ORF">GCM10009039_23670</name>
</gene>
<dbReference type="InterPro" id="IPR036188">
    <property type="entry name" value="FAD/NAD-bd_sf"/>
</dbReference>
<name>A0A830FKF0_9EURY</name>
<dbReference type="InterPro" id="IPR050097">
    <property type="entry name" value="Ferredoxin-NADP_redctase_2"/>
</dbReference>
<dbReference type="SUPFAM" id="SSF51905">
    <property type="entry name" value="FAD/NAD(P)-binding domain"/>
    <property type="match status" value="1"/>
</dbReference>
<proteinExistence type="predicted"/>
<evidence type="ECO:0000256" key="1">
    <source>
        <dbReference type="ARBA" id="ARBA00022630"/>
    </source>
</evidence>
<evidence type="ECO:0000313" key="4">
    <source>
        <dbReference type="Proteomes" id="UP000607197"/>
    </source>
</evidence>
<dbReference type="GO" id="GO:0016491">
    <property type="term" value="F:oxidoreductase activity"/>
    <property type="evidence" value="ECO:0007669"/>
    <property type="project" value="UniProtKB-KW"/>
</dbReference>
<keyword evidence="1" id="KW-0285">Flavoprotein</keyword>